<evidence type="ECO:0000256" key="1">
    <source>
        <dbReference type="SAM" id="SignalP"/>
    </source>
</evidence>
<dbReference type="InterPro" id="IPR032179">
    <property type="entry name" value="Cry22Aa_Ig-like"/>
</dbReference>
<protein>
    <recommendedName>
        <fullName evidence="2">Pesticidal crystal protein Cry22Aa Ig-like domain-containing protein</fullName>
    </recommendedName>
</protein>
<dbReference type="PANTHER" id="PTHR46343">
    <property type="entry name" value="HYR DOMAIN-CONTAINING PROTEIN"/>
    <property type="match status" value="1"/>
</dbReference>
<keyword evidence="1" id="KW-0732">Signal</keyword>
<comment type="caution">
    <text evidence="3">The sequence shown here is derived from an EMBL/GenBank/DDBJ whole genome shotgun (WGS) entry which is preliminary data.</text>
</comment>
<accession>A0A0A2UWQ7</accession>
<proteinExistence type="predicted"/>
<dbReference type="EMBL" id="AVBG01000002">
    <property type="protein sequence ID" value="KGP92732.1"/>
    <property type="molecule type" value="Genomic_DNA"/>
</dbReference>
<organism evidence="3 4">
    <name type="scientific">Pontibacillus chungwhensis BH030062</name>
    <dbReference type="NCBI Taxonomy" id="1385513"/>
    <lineage>
        <taxon>Bacteria</taxon>
        <taxon>Bacillati</taxon>
        <taxon>Bacillota</taxon>
        <taxon>Bacilli</taxon>
        <taxon>Bacillales</taxon>
        <taxon>Bacillaceae</taxon>
        <taxon>Pontibacillus</taxon>
    </lineage>
</organism>
<feature type="domain" description="Pesticidal crystal protein Cry22Aa Ig-like" evidence="2">
    <location>
        <begin position="131"/>
        <end position="201"/>
    </location>
</feature>
<dbReference type="eggNOG" id="ENOG5032DQB">
    <property type="taxonomic scope" value="Bacteria"/>
</dbReference>
<dbReference type="RefSeq" id="WP_036779918.1">
    <property type="nucleotide sequence ID" value="NZ_AVBG01000002.1"/>
</dbReference>
<keyword evidence="4" id="KW-1185">Reference proteome</keyword>
<dbReference type="STRING" id="1385513.N780_13485"/>
<dbReference type="InterPro" id="IPR013783">
    <property type="entry name" value="Ig-like_fold"/>
</dbReference>
<evidence type="ECO:0000259" key="2">
    <source>
        <dbReference type="Pfam" id="PF16403"/>
    </source>
</evidence>
<reference evidence="3 4" key="1">
    <citation type="submission" date="2013-08" db="EMBL/GenBank/DDBJ databases">
        <title>Genome of Pontibacillus chungwhensis.</title>
        <authorList>
            <person name="Wang Q."/>
            <person name="Wang G."/>
        </authorList>
    </citation>
    <scope>NUCLEOTIDE SEQUENCE [LARGE SCALE GENOMIC DNA]</scope>
    <source>
        <strain evidence="3 4">BH030062</strain>
    </source>
</reference>
<dbReference type="Gene3D" id="2.60.40.10">
    <property type="entry name" value="Immunoglobulins"/>
    <property type="match status" value="3"/>
</dbReference>
<dbReference type="Proteomes" id="UP000030153">
    <property type="component" value="Unassembled WGS sequence"/>
</dbReference>
<dbReference type="Pfam" id="PF16403">
    <property type="entry name" value="Bact_surface_Ig-like"/>
    <property type="match status" value="1"/>
</dbReference>
<name>A0A0A2UWQ7_9BACI</name>
<dbReference type="PANTHER" id="PTHR46343:SF2">
    <property type="entry name" value="SUSHI_VON WILLEBRAND FACTOR TYPE A_EGF_PENTRAXIN DOMAIN-CONTAINING 1"/>
    <property type="match status" value="1"/>
</dbReference>
<dbReference type="OrthoDB" id="2440872at2"/>
<feature type="chain" id="PRO_5038828296" description="Pesticidal crystal protein Cry22Aa Ig-like domain-containing protein" evidence="1">
    <location>
        <begin position="25"/>
        <end position="1133"/>
    </location>
</feature>
<evidence type="ECO:0000313" key="3">
    <source>
        <dbReference type="EMBL" id="KGP92732.1"/>
    </source>
</evidence>
<dbReference type="AlphaFoldDB" id="A0A0A2UWQ7"/>
<feature type="signal peptide" evidence="1">
    <location>
        <begin position="1"/>
        <end position="24"/>
    </location>
</feature>
<sequence length="1133" mass="119351">MKKSQIKVMTSAALAAAVAVPAAAAVPAVTVDAAEVTVEYVAIEVDGTVTVVTYEDLAKQSIKGSGDVYNLLQEGEIVSVGVDENTFVSYEALAKAVITTDDKDTFEILAELILDETALVPVPGDKEAPVLTLDGESTISLENGGELTLPTVTATDNVDEEVEVTSVITDSEGNTVEEIDTTVAGTYTVTYTATDAAGNVSEEEVVTVEVAEAITVDSVSAIDATTLEVTWSNGETTEVTLEEALLDGATTVSFSYDGEEYTDVELSEAYVAPDTEAPVVTVDGLTTDSTVFGSSLTFSVDATDNVDEEVTPVVMFGDEEVDMNEDGTYTVELTEGENTISVKAMDAAGNETEVQDFTVSYDASVTNATEAVVAFEDTSIETFADVATATDAQTSAEEAIALVADEEVQAELQTRVDAQTEANAETLEAVVDAVNAATNQVQLNNALAFFDGVDTDLLVEYDTAIGTADSVEGIQTAINEVNFLDAFVEAAPASATNSNEINQLALNDAFEYAVENELLTNVDLETFFNAYVSNAVALTNDVTSVEEVQTLVIDPAEENLVTSAVSAVETAEAFEGDLAQTATEIETAQDAIDLVPANATDEDGELIKPALQERIDNVQVVYNVKDTDNQIELLAALEAGFDRVNADWIGNYDGSVDANTVAAIQDNIDAVNQTQLLAVVQGAEMTLDSDSVEDARTLVTAFAEDAAEGEIGPKEYALDILELEDAKIAVNEASTNADLKAALESLDELENSLVEKYEGITKDQLVAGLASEAVFTDELDLETVLDSELANYRAEIEAEEVDDKNQASDIQAIISSVNDQFGSFAAFGDEPTTVEASNTAAPTIKVQALEVDGDNDSDYATEDLSVDVTIDGETKTYTAAFSGGVLELSGKSFDLSEVQSTTADVQFDIGEESYQVEVPLEVTSGNINAGESTLVFNNDPAEYVSGDTIEMTVTLQDANGTLVTKDDGTYASTINVDGDTYYRNVTVEDGVATISVPARTAVTSGDVSVKIAGVTITEADVITIEEGTASTLDVAFDDANDEFTLTVSDGVNTLDGYDDDKLVNFEVVDEDGSSVANAIVNADSEGNLVVDFENGVDNQSIALADSIADGEYTVTVTVDGLTDTLTFDETTTP</sequence>
<dbReference type="InterPro" id="IPR043555">
    <property type="entry name" value="SRPX-like"/>
</dbReference>
<evidence type="ECO:0000313" key="4">
    <source>
        <dbReference type="Proteomes" id="UP000030153"/>
    </source>
</evidence>
<gene>
    <name evidence="3" type="ORF">N780_13485</name>
</gene>